<dbReference type="Proteomes" id="UP001197735">
    <property type="component" value="Unassembled WGS sequence"/>
</dbReference>
<dbReference type="AlphaFoldDB" id="A0AAW4U1G8"/>
<dbReference type="RefSeq" id="WP_226557183.1">
    <property type="nucleotide sequence ID" value="NZ_JAHXEE010000007.1"/>
</dbReference>
<organism evidence="1 2">
    <name type="scientific">Bifidobacterium pseudocatenulatum</name>
    <dbReference type="NCBI Taxonomy" id="28026"/>
    <lineage>
        <taxon>Bacteria</taxon>
        <taxon>Bacillati</taxon>
        <taxon>Actinomycetota</taxon>
        <taxon>Actinomycetes</taxon>
        <taxon>Bifidobacteriales</taxon>
        <taxon>Bifidobacteriaceae</taxon>
        <taxon>Bifidobacterium</taxon>
    </lineage>
</organism>
<sequence>MQNRTFDQLGSECVQDNDRRCGFVYLLSSVSPISAFGWEVFSDGLAWGMGRKRIVWLRHARMLVCGEVFQGFSDGLSLRDGVRSPFFPC</sequence>
<dbReference type="EMBL" id="JAHXEI010000010">
    <property type="protein sequence ID" value="MCB4880915.1"/>
    <property type="molecule type" value="Genomic_DNA"/>
</dbReference>
<proteinExistence type="predicted"/>
<reference evidence="1" key="1">
    <citation type="submission" date="2021-07" db="EMBL/GenBank/DDBJ databases">
        <title>Xylan utilisation by Bifidobacterium pseudocatenulatum.</title>
        <authorList>
            <person name="Watanabe Y."/>
        </authorList>
    </citation>
    <scope>NUCLEOTIDE SEQUENCE</scope>
    <source>
        <strain evidence="1">YIT12824</strain>
    </source>
</reference>
<evidence type="ECO:0000313" key="1">
    <source>
        <dbReference type="EMBL" id="MCB4880915.1"/>
    </source>
</evidence>
<evidence type="ECO:0000313" key="2">
    <source>
        <dbReference type="Proteomes" id="UP001197735"/>
    </source>
</evidence>
<gene>
    <name evidence="1" type="ORF">KZP06_09335</name>
</gene>
<protein>
    <submittedName>
        <fullName evidence="1">Uncharacterized protein</fullName>
    </submittedName>
</protein>
<accession>A0AAW4U1G8</accession>
<feature type="non-terminal residue" evidence="1">
    <location>
        <position position="89"/>
    </location>
</feature>
<name>A0AAW4U1G8_BIFPS</name>
<comment type="caution">
    <text evidence="1">The sequence shown here is derived from an EMBL/GenBank/DDBJ whole genome shotgun (WGS) entry which is preliminary data.</text>
</comment>